<reference evidence="3 4" key="1">
    <citation type="submission" date="2016-07" db="EMBL/GenBank/DDBJ databases">
        <title>Pervasive Adenine N6-methylation of Active Genes in Fungi.</title>
        <authorList>
            <consortium name="DOE Joint Genome Institute"/>
            <person name="Mondo S.J."/>
            <person name="Dannebaum R.O."/>
            <person name="Kuo R.C."/>
            <person name="Labutti K."/>
            <person name="Haridas S."/>
            <person name="Kuo A."/>
            <person name="Salamov A."/>
            <person name="Ahrendt S.R."/>
            <person name="Lipzen A."/>
            <person name="Sullivan W."/>
            <person name="Andreopoulos W.B."/>
            <person name="Clum A."/>
            <person name="Lindquist E."/>
            <person name="Daum C."/>
            <person name="Ramamoorthy G.K."/>
            <person name="Gryganskyi A."/>
            <person name="Culley D."/>
            <person name="Magnuson J.K."/>
            <person name="James T.Y."/>
            <person name="O'Malley M.A."/>
            <person name="Stajich J.E."/>
            <person name="Spatafora J.W."/>
            <person name="Visel A."/>
            <person name="Grigoriev I.V."/>
        </authorList>
    </citation>
    <scope>NUCLEOTIDE SEQUENCE [LARGE SCALE GENOMIC DNA]</scope>
    <source>
        <strain evidence="3 4">CBS 129021</strain>
    </source>
</reference>
<dbReference type="GeneID" id="63774410"/>
<gene>
    <name evidence="3" type="ORF">BCR38DRAFT_407704</name>
</gene>
<dbReference type="Proteomes" id="UP000193689">
    <property type="component" value="Unassembled WGS sequence"/>
</dbReference>
<organism evidence="3 4">
    <name type="scientific">Pseudomassariella vexata</name>
    <dbReference type="NCBI Taxonomy" id="1141098"/>
    <lineage>
        <taxon>Eukaryota</taxon>
        <taxon>Fungi</taxon>
        <taxon>Dikarya</taxon>
        <taxon>Ascomycota</taxon>
        <taxon>Pezizomycotina</taxon>
        <taxon>Sordariomycetes</taxon>
        <taxon>Xylariomycetidae</taxon>
        <taxon>Amphisphaeriales</taxon>
        <taxon>Pseudomassariaceae</taxon>
        <taxon>Pseudomassariella</taxon>
    </lineage>
</organism>
<comment type="caution">
    <text evidence="3">The sequence shown here is derived from an EMBL/GenBank/DDBJ whole genome shotgun (WGS) entry which is preliminary data.</text>
</comment>
<protein>
    <recommendedName>
        <fullName evidence="2">Bacteriophage T5 Orf172 DNA-binding domain-containing protein</fullName>
    </recommendedName>
</protein>
<name>A0A1Y2E909_9PEZI</name>
<dbReference type="AlphaFoldDB" id="A0A1Y2E909"/>
<proteinExistence type="predicted"/>
<dbReference type="Pfam" id="PF10544">
    <property type="entry name" value="T5orf172"/>
    <property type="match status" value="1"/>
</dbReference>
<feature type="compositionally biased region" description="Low complexity" evidence="1">
    <location>
        <begin position="186"/>
        <end position="211"/>
    </location>
</feature>
<dbReference type="InterPro" id="IPR018306">
    <property type="entry name" value="Phage_T5_Orf172_DNA-bd"/>
</dbReference>
<feature type="region of interest" description="Disordered" evidence="1">
    <location>
        <begin position="432"/>
        <end position="487"/>
    </location>
</feature>
<feature type="region of interest" description="Disordered" evidence="1">
    <location>
        <begin position="180"/>
        <end position="211"/>
    </location>
</feature>
<feature type="compositionally biased region" description="Basic and acidic residues" evidence="1">
    <location>
        <begin position="452"/>
        <end position="487"/>
    </location>
</feature>
<evidence type="ECO:0000313" key="4">
    <source>
        <dbReference type="Proteomes" id="UP000193689"/>
    </source>
</evidence>
<evidence type="ECO:0000259" key="2">
    <source>
        <dbReference type="Pfam" id="PF10544"/>
    </source>
</evidence>
<accession>A0A1Y2E909</accession>
<dbReference type="EMBL" id="MCFJ01000004">
    <property type="protein sequence ID" value="ORY67766.1"/>
    <property type="molecule type" value="Genomic_DNA"/>
</dbReference>
<evidence type="ECO:0000256" key="1">
    <source>
        <dbReference type="SAM" id="MobiDB-lite"/>
    </source>
</evidence>
<evidence type="ECO:0000313" key="3">
    <source>
        <dbReference type="EMBL" id="ORY67766.1"/>
    </source>
</evidence>
<dbReference type="RefSeq" id="XP_040718390.1">
    <property type="nucleotide sequence ID" value="XM_040858198.1"/>
</dbReference>
<feature type="domain" description="Bacteriophage T5 Orf172 DNA-binding" evidence="2">
    <location>
        <begin position="240"/>
        <end position="289"/>
    </location>
</feature>
<dbReference type="InParanoid" id="A0A1Y2E909"/>
<sequence length="601" mass="67677">MVSNTTVGHPVLGEVEKLLVTQTKDPLKSGFEYCLGVSYVNPRLGPLNSGQPCKRTLEKTREEAENFINSFDKPKILYNEAFFEEVRIFLYNTHCKDHQKRVMVNFSAWKTEISIASAMKKTDEVLQFLENIPTLRNIPLSIPNGVHCQRPTTPQTVSRELNHANESTILYGLSNLRDSPGQESQISFTSESEASTAITTPDTPTPAPCTIDTNPEEDPEVESLLDELDQHWETPEAFVGAYRVEQIVHKQLLKQKAENVECGSKTGNKKHREWFKCGIADAINLIEAWTRFVTFPAYFNGRLSEQGRDMMDRLCNINPDHLVNLMRASLVEETFTERKLAEEALVDEPANTREEVTMRDESETDDCITAIVGQSSIQAPAEQKEPHDEVISMEKDGEPIGEATLEADHKPGLGVRAKDSAKSHFQKLASVVKPRHSHNVFDGHSGSGPSHESLHDPDKDESKEEKREETLLEEGKHEGGKREEALLEEGKNEEALLEEAKLKEAKFEEVFAYLVSQYFAEELKQDGNVIIQPVPVNSTSSWRSKPKAWYQKLCKRSPASNSPLAGHMPHYGPESITRSGYRYLESTARNDKSPLVKEFSK</sequence>
<dbReference type="OrthoDB" id="4740599at2759"/>
<keyword evidence="4" id="KW-1185">Reference proteome</keyword>